<dbReference type="STRING" id="1314674.A0A0D7B0I6"/>
<keyword evidence="7" id="KW-1185">Reference proteome</keyword>
<accession>A0A0D7B0I6</accession>
<sequence length="424" mass="46464">MPVTRSATRVTAEATPAPTSKRKQSNPIAPNGSKKAKPSSTPPEPVPTSKRKAPTSASKNAPKSKPVSVAPIDFVIPQPRADEEHVTLIPAILTFSFEDAKKHLIKADFRFEDLFDKRKCTPFEVLEQIHPFRSLATSIIGQQISWKAAKSINHKFKRLYDPSLPEDANDYDGKSHTSSFPTPSQVAGTELSVLRTAGLSGRKAEYIQDLASRFADGRLTTEKLINATDEDLFEMLIAIKGVGPWTVDMFAFFTLRRPNILPVGDLGVQKGVARWILSLHSADYEYKVEGDRLPGASSQDNAEVEVTHDALERSQPLERGATPDMSSVVPAVPSTPPKLNDELPMLPPAFTPSIVATLRKTHDEAELPKLPPGLSVAELKARLNGKKKVSKGQLLTAAEMEALTEPWAPYRSLAVYYMWALVDG</sequence>
<evidence type="ECO:0000256" key="4">
    <source>
        <dbReference type="SAM" id="MobiDB-lite"/>
    </source>
</evidence>
<dbReference type="SMART" id="SM00478">
    <property type="entry name" value="ENDO3c"/>
    <property type="match status" value="1"/>
</dbReference>
<dbReference type="GO" id="GO:0032131">
    <property type="term" value="F:alkylated DNA binding"/>
    <property type="evidence" value="ECO:0007669"/>
    <property type="project" value="TreeGrafter"/>
</dbReference>
<evidence type="ECO:0000256" key="3">
    <source>
        <dbReference type="ARBA" id="ARBA00023204"/>
    </source>
</evidence>
<dbReference type="PANTHER" id="PTHR43003:SF5">
    <property type="entry name" value="DNA-3-METHYLADENINE GLYCOSYLASE"/>
    <property type="match status" value="1"/>
</dbReference>
<reference evidence="6 7" key="1">
    <citation type="journal article" date="2015" name="Fungal Genet. Biol.">
        <title>Evolution of novel wood decay mechanisms in Agaricales revealed by the genome sequences of Fistulina hepatica and Cylindrobasidium torrendii.</title>
        <authorList>
            <person name="Floudas D."/>
            <person name="Held B.W."/>
            <person name="Riley R."/>
            <person name="Nagy L.G."/>
            <person name="Koehler G."/>
            <person name="Ransdell A.S."/>
            <person name="Younus H."/>
            <person name="Chow J."/>
            <person name="Chiniquy J."/>
            <person name="Lipzen A."/>
            <person name="Tritt A."/>
            <person name="Sun H."/>
            <person name="Haridas S."/>
            <person name="LaButti K."/>
            <person name="Ohm R.A."/>
            <person name="Kues U."/>
            <person name="Blanchette R.A."/>
            <person name="Grigoriev I.V."/>
            <person name="Minto R.E."/>
            <person name="Hibbett D.S."/>
        </authorList>
    </citation>
    <scope>NUCLEOTIDE SEQUENCE [LARGE SCALE GENOMIC DNA]</scope>
    <source>
        <strain evidence="6 7">FP15055 ss-10</strain>
    </source>
</reference>
<dbReference type="InterPro" id="IPR051912">
    <property type="entry name" value="Alkylbase_DNA_Glycosylase/TA"/>
</dbReference>
<name>A0A0D7B0I6_9AGAR</name>
<feature type="region of interest" description="Disordered" evidence="4">
    <location>
        <begin position="1"/>
        <end position="65"/>
    </location>
</feature>
<feature type="domain" description="HhH-GPD" evidence="5">
    <location>
        <begin position="140"/>
        <end position="311"/>
    </location>
</feature>
<dbReference type="InterPro" id="IPR011257">
    <property type="entry name" value="DNA_glycosylase"/>
</dbReference>
<evidence type="ECO:0000256" key="1">
    <source>
        <dbReference type="ARBA" id="ARBA00010817"/>
    </source>
</evidence>
<dbReference type="SUPFAM" id="SSF48150">
    <property type="entry name" value="DNA-glycosylase"/>
    <property type="match status" value="1"/>
</dbReference>
<dbReference type="EMBL" id="KN880651">
    <property type="protein sequence ID" value="KIY64158.1"/>
    <property type="molecule type" value="Genomic_DNA"/>
</dbReference>
<protein>
    <submittedName>
        <fullName evidence="6">DNA glycosylase</fullName>
    </submittedName>
</protein>
<proteinExistence type="inferred from homology"/>
<dbReference type="GO" id="GO:0008725">
    <property type="term" value="F:DNA-3-methyladenine glycosylase activity"/>
    <property type="evidence" value="ECO:0007669"/>
    <property type="project" value="TreeGrafter"/>
</dbReference>
<evidence type="ECO:0000259" key="5">
    <source>
        <dbReference type="SMART" id="SM00478"/>
    </source>
</evidence>
<dbReference type="PANTHER" id="PTHR43003">
    <property type="entry name" value="DNA-3-METHYLADENINE GLYCOSYLASE"/>
    <property type="match status" value="1"/>
</dbReference>
<dbReference type="FunFam" id="1.10.340.30:FF:000004">
    <property type="entry name" value="DNA-3-methyladenine glycosylase II"/>
    <property type="match status" value="1"/>
</dbReference>
<dbReference type="AlphaFoldDB" id="A0A0D7B0I6"/>
<dbReference type="Gene3D" id="1.10.340.30">
    <property type="entry name" value="Hypothetical protein, domain 2"/>
    <property type="match status" value="1"/>
</dbReference>
<dbReference type="GO" id="GO:0043916">
    <property type="term" value="F:DNA-7-methylguanine glycosylase activity"/>
    <property type="evidence" value="ECO:0007669"/>
    <property type="project" value="TreeGrafter"/>
</dbReference>
<dbReference type="GO" id="GO:0006307">
    <property type="term" value="P:DNA alkylation repair"/>
    <property type="evidence" value="ECO:0007669"/>
    <property type="project" value="TreeGrafter"/>
</dbReference>
<keyword evidence="2" id="KW-0227">DNA damage</keyword>
<dbReference type="GO" id="GO:0005634">
    <property type="term" value="C:nucleus"/>
    <property type="evidence" value="ECO:0007669"/>
    <property type="project" value="TreeGrafter"/>
</dbReference>
<keyword evidence="3" id="KW-0234">DNA repair</keyword>
<organism evidence="6 7">
    <name type="scientific">Cylindrobasidium torrendii FP15055 ss-10</name>
    <dbReference type="NCBI Taxonomy" id="1314674"/>
    <lineage>
        <taxon>Eukaryota</taxon>
        <taxon>Fungi</taxon>
        <taxon>Dikarya</taxon>
        <taxon>Basidiomycota</taxon>
        <taxon>Agaricomycotina</taxon>
        <taxon>Agaricomycetes</taxon>
        <taxon>Agaricomycetidae</taxon>
        <taxon>Agaricales</taxon>
        <taxon>Marasmiineae</taxon>
        <taxon>Physalacriaceae</taxon>
        <taxon>Cylindrobasidium</taxon>
    </lineage>
</organism>
<dbReference type="GO" id="GO:0006285">
    <property type="term" value="P:base-excision repair, AP site formation"/>
    <property type="evidence" value="ECO:0007669"/>
    <property type="project" value="UniProtKB-ARBA"/>
</dbReference>
<evidence type="ECO:0000313" key="6">
    <source>
        <dbReference type="EMBL" id="KIY64158.1"/>
    </source>
</evidence>
<dbReference type="OrthoDB" id="415889at2759"/>
<dbReference type="CDD" id="cd00056">
    <property type="entry name" value="ENDO3c"/>
    <property type="match status" value="1"/>
</dbReference>
<dbReference type="Proteomes" id="UP000054007">
    <property type="component" value="Unassembled WGS sequence"/>
</dbReference>
<dbReference type="InterPro" id="IPR003265">
    <property type="entry name" value="HhH-GPD_domain"/>
</dbReference>
<dbReference type="Pfam" id="PF00730">
    <property type="entry name" value="HhH-GPD"/>
    <property type="match status" value="1"/>
</dbReference>
<dbReference type="GO" id="GO:0032993">
    <property type="term" value="C:protein-DNA complex"/>
    <property type="evidence" value="ECO:0007669"/>
    <property type="project" value="TreeGrafter"/>
</dbReference>
<evidence type="ECO:0000256" key="2">
    <source>
        <dbReference type="ARBA" id="ARBA00022763"/>
    </source>
</evidence>
<dbReference type="Gene3D" id="1.10.1670.40">
    <property type="match status" value="2"/>
</dbReference>
<evidence type="ECO:0000313" key="7">
    <source>
        <dbReference type="Proteomes" id="UP000054007"/>
    </source>
</evidence>
<gene>
    <name evidence="6" type="ORF">CYLTODRAFT_425482</name>
</gene>
<comment type="similarity">
    <text evidence="1">Belongs to the alkylbase DNA glycosidase AlkA family.</text>
</comment>